<proteinExistence type="predicted"/>
<comment type="caution">
    <text evidence="1">The sequence shown here is derived from an EMBL/GenBank/DDBJ whole genome shotgun (WGS) entry which is preliminary data.</text>
</comment>
<organism evidence="1">
    <name type="scientific">marine sediment metagenome</name>
    <dbReference type="NCBI Taxonomy" id="412755"/>
    <lineage>
        <taxon>unclassified sequences</taxon>
        <taxon>metagenomes</taxon>
        <taxon>ecological metagenomes</taxon>
    </lineage>
</organism>
<name>A0A0F9S5Q1_9ZZZZ</name>
<evidence type="ECO:0000313" key="1">
    <source>
        <dbReference type="EMBL" id="KKN32406.1"/>
    </source>
</evidence>
<dbReference type="AlphaFoldDB" id="A0A0F9S5Q1"/>
<accession>A0A0F9S5Q1</accession>
<gene>
    <name evidence="1" type="ORF">LCGC14_0814240</name>
</gene>
<sequence>MAYGRRRVTAANAPLWQGRQRTSAEREMMDAYYGAPTFADANMGELLRMKGRAYRAKLSIAYQKKRGLGPYAPGRLFGSGPLVGRRRGYGRRRR</sequence>
<reference evidence="1" key="1">
    <citation type="journal article" date="2015" name="Nature">
        <title>Complex archaea that bridge the gap between prokaryotes and eukaryotes.</title>
        <authorList>
            <person name="Spang A."/>
            <person name="Saw J.H."/>
            <person name="Jorgensen S.L."/>
            <person name="Zaremba-Niedzwiedzka K."/>
            <person name="Martijn J."/>
            <person name="Lind A.E."/>
            <person name="van Eijk R."/>
            <person name="Schleper C."/>
            <person name="Guy L."/>
            <person name="Ettema T.J."/>
        </authorList>
    </citation>
    <scope>NUCLEOTIDE SEQUENCE</scope>
</reference>
<dbReference type="EMBL" id="LAZR01002255">
    <property type="protein sequence ID" value="KKN32406.1"/>
    <property type="molecule type" value="Genomic_DNA"/>
</dbReference>
<protein>
    <submittedName>
        <fullName evidence="1">Uncharacterized protein</fullName>
    </submittedName>
</protein>